<dbReference type="GO" id="GO:0098552">
    <property type="term" value="C:side of membrane"/>
    <property type="evidence" value="ECO:0007669"/>
    <property type="project" value="UniProtKB-KW"/>
</dbReference>
<name>A0AAN9Y0Q1_9HEMI</name>
<comment type="subcellular location">
    <subcellularLocation>
        <location evidence="1">Membrane</location>
        <topology evidence="1">Lipid-anchor</topology>
        <topology evidence="1">GPI-anchor</topology>
    </subcellularLocation>
</comment>
<keyword evidence="3" id="KW-0812">Transmembrane</keyword>
<comment type="caution">
    <text evidence="10">The sequence shown here is derived from an EMBL/GenBank/DDBJ whole genome shotgun (WGS) entry which is preliminary data.</text>
</comment>
<dbReference type="InterPro" id="IPR050975">
    <property type="entry name" value="Sleep_regulator"/>
</dbReference>
<organism evidence="10 11">
    <name type="scientific">Parthenolecanium corni</name>
    <dbReference type="NCBI Taxonomy" id="536013"/>
    <lineage>
        <taxon>Eukaryota</taxon>
        <taxon>Metazoa</taxon>
        <taxon>Ecdysozoa</taxon>
        <taxon>Arthropoda</taxon>
        <taxon>Hexapoda</taxon>
        <taxon>Insecta</taxon>
        <taxon>Pterygota</taxon>
        <taxon>Neoptera</taxon>
        <taxon>Paraneoptera</taxon>
        <taxon>Hemiptera</taxon>
        <taxon>Sternorrhyncha</taxon>
        <taxon>Coccoidea</taxon>
        <taxon>Coccidae</taxon>
        <taxon>Parthenolecanium</taxon>
    </lineage>
</organism>
<keyword evidence="4 9" id="KW-0732">Signal</keyword>
<dbReference type="Proteomes" id="UP001367676">
    <property type="component" value="Unassembled WGS sequence"/>
</dbReference>
<evidence type="ECO:0000256" key="7">
    <source>
        <dbReference type="ARBA" id="ARBA00023180"/>
    </source>
</evidence>
<reference evidence="10 11" key="1">
    <citation type="submission" date="2024-03" db="EMBL/GenBank/DDBJ databases">
        <title>Adaptation during the transition from Ophiocordyceps entomopathogen to insect associate is accompanied by gene loss and intensified selection.</title>
        <authorList>
            <person name="Ward C.M."/>
            <person name="Onetto C.A."/>
            <person name="Borneman A.R."/>
        </authorList>
    </citation>
    <scope>NUCLEOTIDE SEQUENCE [LARGE SCALE GENOMIC DNA]</scope>
    <source>
        <strain evidence="10">AWRI1</strain>
        <tissue evidence="10">Single Adult Female</tissue>
    </source>
</reference>
<dbReference type="AlphaFoldDB" id="A0AAN9Y0Q1"/>
<evidence type="ECO:0000256" key="5">
    <source>
        <dbReference type="ARBA" id="ARBA00022989"/>
    </source>
</evidence>
<dbReference type="GO" id="GO:0032222">
    <property type="term" value="P:regulation of synaptic transmission, cholinergic"/>
    <property type="evidence" value="ECO:0007669"/>
    <property type="project" value="InterPro"/>
</dbReference>
<evidence type="ECO:0000256" key="1">
    <source>
        <dbReference type="ARBA" id="ARBA00004589"/>
    </source>
</evidence>
<dbReference type="GO" id="GO:0030431">
    <property type="term" value="P:sleep"/>
    <property type="evidence" value="ECO:0007669"/>
    <property type="project" value="InterPro"/>
</dbReference>
<dbReference type="InterPro" id="IPR031424">
    <property type="entry name" value="QVR-like"/>
</dbReference>
<evidence type="ECO:0000256" key="4">
    <source>
        <dbReference type="ARBA" id="ARBA00022729"/>
    </source>
</evidence>
<dbReference type="PANTHER" id="PTHR33562">
    <property type="entry name" value="ATILLA, ISOFORM B-RELATED-RELATED"/>
    <property type="match status" value="1"/>
</dbReference>
<gene>
    <name evidence="10" type="ORF">V9T40_000765</name>
</gene>
<dbReference type="Pfam" id="PF17064">
    <property type="entry name" value="QVR"/>
    <property type="match status" value="1"/>
</dbReference>
<evidence type="ECO:0000313" key="10">
    <source>
        <dbReference type="EMBL" id="KAK7580136.1"/>
    </source>
</evidence>
<dbReference type="CDD" id="cd23589">
    <property type="entry name" value="TFP_LU_ECD_Rtv"/>
    <property type="match status" value="1"/>
</dbReference>
<keyword evidence="11" id="KW-1185">Reference proteome</keyword>
<feature type="chain" id="PRO_5042938972" description="Protein sleepless" evidence="9">
    <location>
        <begin position="21"/>
        <end position="144"/>
    </location>
</feature>
<feature type="signal peptide" evidence="9">
    <location>
        <begin position="1"/>
        <end position="20"/>
    </location>
</feature>
<keyword evidence="7" id="KW-0325">Glycoprotein</keyword>
<protein>
    <recommendedName>
        <fullName evidence="12">Protein sleepless</fullName>
    </recommendedName>
</protein>
<evidence type="ECO:0000256" key="8">
    <source>
        <dbReference type="ARBA" id="ARBA00023288"/>
    </source>
</evidence>
<keyword evidence="5" id="KW-1133">Transmembrane helix</keyword>
<accession>A0AAN9Y0Q1</accession>
<keyword evidence="6" id="KW-0472">Membrane</keyword>
<dbReference type="EMBL" id="JBBCAQ010000034">
    <property type="protein sequence ID" value="KAK7580136.1"/>
    <property type="molecule type" value="Genomic_DNA"/>
</dbReference>
<evidence type="ECO:0000256" key="3">
    <source>
        <dbReference type="ARBA" id="ARBA00022692"/>
    </source>
</evidence>
<keyword evidence="2" id="KW-0336">GPI-anchor</keyword>
<evidence type="ECO:0000256" key="6">
    <source>
        <dbReference type="ARBA" id="ARBA00023136"/>
    </source>
</evidence>
<evidence type="ECO:0000313" key="11">
    <source>
        <dbReference type="Proteomes" id="UP001367676"/>
    </source>
</evidence>
<evidence type="ECO:0008006" key="12">
    <source>
        <dbReference type="Google" id="ProtNLM"/>
    </source>
</evidence>
<evidence type="ECO:0000256" key="2">
    <source>
        <dbReference type="ARBA" id="ARBA00022622"/>
    </source>
</evidence>
<proteinExistence type="predicted"/>
<keyword evidence="8" id="KW-0449">Lipoprotein</keyword>
<evidence type="ECO:0000256" key="9">
    <source>
        <dbReference type="SAM" id="SignalP"/>
    </source>
</evidence>
<dbReference type="PANTHER" id="PTHR33562:SF22">
    <property type="entry name" value="PROTEIN QUIVER"/>
    <property type="match status" value="1"/>
</dbReference>
<sequence>MTRIALFILVIVIFASENNASIKRCFSCRSRGELGSCKDKFKFYNASQIEFETGVEAVPCASGWCGKVIETSDHDLKAEEYGVATQRMCLQRAPSDSEERCADTIWSRKKVFMCFCRGDLCNFTINLKSSFTLITLCLTVYRIL</sequence>